<keyword evidence="2" id="KW-0812">Transmembrane</keyword>
<accession>A0A1J8QQS6</accession>
<comment type="caution">
    <text evidence="3">The sequence shown here is derived from an EMBL/GenBank/DDBJ whole genome shotgun (WGS) entry which is preliminary data.</text>
</comment>
<keyword evidence="2" id="KW-1133">Transmembrane helix</keyword>
<feature type="transmembrane region" description="Helical" evidence="2">
    <location>
        <begin position="337"/>
        <end position="360"/>
    </location>
</feature>
<evidence type="ECO:0000256" key="2">
    <source>
        <dbReference type="SAM" id="Phobius"/>
    </source>
</evidence>
<proteinExistence type="predicted"/>
<gene>
    <name evidence="3" type="ORF">AZE42_02927</name>
</gene>
<evidence type="ECO:0000313" key="4">
    <source>
        <dbReference type="Proteomes" id="UP000183567"/>
    </source>
</evidence>
<sequence length="416" mass="42566">MLGTFVRHFKFDFLFYSVCFLSLFNYLPWSFHGVQAAPLRRELGVSSDAIKFSPDAVPGLLHAVIERVGLHRHRWDAASPTTFDATTSVMAPLSTAAMPTASCSSPSTSASSTSWNPSSSTSSTSATCTSSSTSVVTSSSQAEVGGPSVVGTSNLTSSPTPAGTSPVAPPASSETPTVTAPSWATLASVPAILSLGSPETSTVCPTFTPPVVTSTEGTASPSVVTPLAVGYPTVSLASPETPTIILPPLPPAVPTLSVVIPSGDGPAAAGSSTGPAATGTSVSSTTSAPNPTSSSPPDTSTTSTNMQSHSSSQVSQPTSSPLPVQNAVSTPNLSGGFIALVTVLSFLGLLSLTIGVFVFIRTRRSRMTQRQPLSDVETLIRTSQQDLSSRFSVSTIGSVPQSRLSTLMMLASRPRT</sequence>
<feature type="compositionally biased region" description="Low complexity" evidence="1">
    <location>
        <begin position="264"/>
        <end position="319"/>
    </location>
</feature>
<name>A0A1J8QQS6_9AGAM</name>
<dbReference type="OrthoDB" id="2691313at2759"/>
<evidence type="ECO:0000256" key="1">
    <source>
        <dbReference type="SAM" id="MobiDB-lite"/>
    </source>
</evidence>
<dbReference type="Proteomes" id="UP000183567">
    <property type="component" value="Unassembled WGS sequence"/>
</dbReference>
<protein>
    <submittedName>
        <fullName evidence="3">Uncharacterized protein</fullName>
    </submittedName>
</protein>
<keyword evidence="4" id="KW-1185">Reference proteome</keyword>
<reference evidence="3 4" key="1">
    <citation type="submission" date="2016-03" db="EMBL/GenBank/DDBJ databases">
        <title>Comparative genomics of the ectomycorrhizal sister species Rhizopogon vinicolor and Rhizopogon vesiculosus (Basidiomycota: Boletales) reveals a divergence of the mating type B locus.</title>
        <authorList>
            <person name="Mujic A.B."/>
            <person name="Kuo A."/>
            <person name="Tritt A."/>
            <person name="Lipzen A."/>
            <person name="Chen C."/>
            <person name="Johnson J."/>
            <person name="Sharma A."/>
            <person name="Barry K."/>
            <person name="Grigoriev I.V."/>
            <person name="Spatafora J.W."/>
        </authorList>
    </citation>
    <scope>NUCLEOTIDE SEQUENCE [LARGE SCALE GENOMIC DNA]</scope>
    <source>
        <strain evidence="3 4">AM-OR11-056</strain>
    </source>
</reference>
<dbReference type="EMBL" id="LVVM01004950">
    <property type="protein sequence ID" value="OJA11738.1"/>
    <property type="molecule type" value="Genomic_DNA"/>
</dbReference>
<keyword evidence="2" id="KW-0472">Membrane</keyword>
<dbReference type="AlphaFoldDB" id="A0A1J8QQS6"/>
<feature type="region of interest" description="Disordered" evidence="1">
    <location>
        <begin position="264"/>
        <end position="327"/>
    </location>
</feature>
<organism evidence="3 4">
    <name type="scientific">Rhizopogon vesiculosus</name>
    <dbReference type="NCBI Taxonomy" id="180088"/>
    <lineage>
        <taxon>Eukaryota</taxon>
        <taxon>Fungi</taxon>
        <taxon>Dikarya</taxon>
        <taxon>Basidiomycota</taxon>
        <taxon>Agaricomycotina</taxon>
        <taxon>Agaricomycetes</taxon>
        <taxon>Agaricomycetidae</taxon>
        <taxon>Boletales</taxon>
        <taxon>Suillineae</taxon>
        <taxon>Rhizopogonaceae</taxon>
        <taxon>Rhizopogon</taxon>
    </lineage>
</organism>
<evidence type="ECO:0000313" key="3">
    <source>
        <dbReference type="EMBL" id="OJA11738.1"/>
    </source>
</evidence>
<dbReference type="STRING" id="180088.A0A1J8QQS6"/>
<feature type="compositionally biased region" description="Polar residues" evidence="1">
    <location>
        <begin position="150"/>
        <end position="163"/>
    </location>
</feature>
<feature type="compositionally biased region" description="Low complexity" evidence="1">
    <location>
        <begin position="106"/>
        <end position="140"/>
    </location>
</feature>
<feature type="region of interest" description="Disordered" evidence="1">
    <location>
        <begin position="106"/>
        <end position="179"/>
    </location>
</feature>